<dbReference type="AlphaFoldDB" id="A0A346XXU4"/>
<dbReference type="Proteomes" id="UP000264006">
    <property type="component" value="Chromosome"/>
</dbReference>
<dbReference type="InterPro" id="IPR014756">
    <property type="entry name" value="Ig_E-set"/>
</dbReference>
<reference evidence="7 8" key="1">
    <citation type="submission" date="2018-09" db="EMBL/GenBank/DDBJ databases">
        <title>Complete genome sequence of Euzebya sp. DY32-46 isolated from seawater of Pacific Ocean.</title>
        <authorList>
            <person name="Xu L."/>
            <person name="Wu Y.-H."/>
            <person name="Xu X.-W."/>
        </authorList>
    </citation>
    <scope>NUCLEOTIDE SEQUENCE [LARGE SCALE GENOMIC DNA]</scope>
    <source>
        <strain evidence="7 8">DY32-46</strain>
    </source>
</reference>
<evidence type="ECO:0000256" key="5">
    <source>
        <dbReference type="SAM" id="SignalP"/>
    </source>
</evidence>
<keyword evidence="4" id="KW-1133">Transmembrane helix</keyword>
<keyword evidence="2" id="KW-0186">Copper</keyword>
<evidence type="ECO:0000256" key="1">
    <source>
        <dbReference type="ARBA" id="ARBA00022729"/>
    </source>
</evidence>
<dbReference type="Gene3D" id="2.60.40.1220">
    <property type="match status" value="1"/>
</dbReference>
<evidence type="ECO:0000256" key="2">
    <source>
        <dbReference type="ARBA" id="ARBA00023008"/>
    </source>
</evidence>
<feature type="domain" description="CopC" evidence="6">
    <location>
        <begin position="23"/>
        <end position="116"/>
    </location>
</feature>
<dbReference type="SUPFAM" id="SSF81296">
    <property type="entry name" value="E set domains"/>
    <property type="match status" value="1"/>
</dbReference>
<evidence type="ECO:0000256" key="3">
    <source>
        <dbReference type="SAM" id="MobiDB-lite"/>
    </source>
</evidence>
<feature type="transmembrane region" description="Helical" evidence="4">
    <location>
        <begin position="194"/>
        <end position="212"/>
    </location>
</feature>
<organism evidence="7 8">
    <name type="scientific">Euzebya pacifica</name>
    <dbReference type="NCBI Taxonomy" id="1608957"/>
    <lineage>
        <taxon>Bacteria</taxon>
        <taxon>Bacillati</taxon>
        <taxon>Actinomycetota</taxon>
        <taxon>Nitriliruptoria</taxon>
        <taxon>Euzebyales</taxon>
    </lineage>
</organism>
<dbReference type="Pfam" id="PF04234">
    <property type="entry name" value="CopC"/>
    <property type="match status" value="1"/>
</dbReference>
<dbReference type="OrthoDB" id="54058at2"/>
<dbReference type="KEGG" id="euz:DVS28_a2360"/>
<keyword evidence="8" id="KW-1185">Reference proteome</keyword>
<dbReference type="EMBL" id="CP031165">
    <property type="protein sequence ID" value="AXV07041.1"/>
    <property type="molecule type" value="Genomic_DNA"/>
</dbReference>
<evidence type="ECO:0000313" key="7">
    <source>
        <dbReference type="EMBL" id="AXV07041.1"/>
    </source>
</evidence>
<gene>
    <name evidence="7" type="ORF">DVS28_a2360</name>
</gene>
<accession>A0A346XXU4</accession>
<name>A0A346XXU4_9ACTN</name>
<sequence length="222" mass="22269">MRSTIVLAAVLLVSVWALPASAHTEVDTTVPEADSEVADPPIEVVLDFTAALLPDSQPAVRVIDPNGDDLVAAPPTLDGATVTVPLNLAVTPGPHRVDWAITAADGDDQTGTFTFTFAPPADVATPPGAVAPTTSPSASTSDSAATPPPSETATPAATTSEVTEPSDAPEATDATAVPSVVPGDPEAASTTTRALVVVAAFFAVLAVGAVMLSRARRDGSEQ</sequence>
<keyword evidence="4" id="KW-0812">Transmembrane</keyword>
<proteinExistence type="predicted"/>
<dbReference type="GO" id="GO:0042597">
    <property type="term" value="C:periplasmic space"/>
    <property type="evidence" value="ECO:0007669"/>
    <property type="project" value="InterPro"/>
</dbReference>
<evidence type="ECO:0000313" key="8">
    <source>
        <dbReference type="Proteomes" id="UP000264006"/>
    </source>
</evidence>
<dbReference type="GO" id="GO:0005507">
    <property type="term" value="F:copper ion binding"/>
    <property type="evidence" value="ECO:0007669"/>
    <property type="project" value="InterPro"/>
</dbReference>
<feature type="chain" id="PRO_5016872106" evidence="5">
    <location>
        <begin position="23"/>
        <end position="222"/>
    </location>
</feature>
<dbReference type="InterPro" id="IPR007348">
    <property type="entry name" value="CopC_dom"/>
</dbReference>
<feature type="compositionally biased region" description="Low complexity" evidence="3">
    <location>
        <begin position="111"/>
        <end position="165"/>
    </location>
</feature>
<dbReference type="RefSeq" id="WP_114591599.1">
    <property type="nucleotide sequence ID" value="NZ_CP031165.1"/>
</dbReference>
<feature type="signal peptide" evidence="5">
    <location>
        <begin position="1"/>
        <end position="22"/>
    </location>
</feature>
<keyword evidence="1 5" id="KW-0732">Signal</keyword>
<evidence type="ECO:0000259" key="6">
    <source>
        <dbReference type="Pfam" id="PF04234"/>
    </source>
</evidence>
<keyword evidence="4" id="KW-0472">Membrane</keyword>
<protein>
    <submittedName>
        <fullName evidence="7">Copper resistance protein CopC</fullName>
    </submittedName>
</protein>
<evidence type="ECO:0000256" key="4">
    <source>
        <dbReference type="SAM" id="Phobius"/>
    </source>
</evidence>
<dbReference type="GO" id="GO:0046688">
    <property type="term" value="P:response to copper ion"/>
    <property type="evidence" value="ECO:0007669"/>
    <property type="project" value="InterPro"/>
</dbReference>
<feature type="region of interest" description="Disordered" evidence="3">
    <location>
        <begin position="111"/>
        <end position="186"/>
    </location>
</feature>
<dbReference type="InterPro" id="IPR014755">
    <property type="entry name" value="Cu-Rt/internalin_Ig-like"/>
</dbReference>